<dbReference type="RefSeq" id="WP_023268967.1">
    <property type="nucleotide sequence ID" value="NZ_AXZL01000076.1"/>
</dbReference>
<dbReference type="EMBL" id="AXZL01000076">
    <property type="protein sequence ID" value="ESE39920.1"/>
    <property type="molecule type" value="Genomic_DNA"/>
</dbReference>
<protein>
    <submittedName>
        <fullName evidence="1">Uncharacterized protein</fullName>
    </submittedName>
</protein>
<dbReference type="Proteomes" id="UP000017548">
    <property type="component" value="Unassembled WGS sequence"/>
</dbReference>
<organism evidence="1 2">
    <name type="scientific">Shewanella decolorationis S12</name>
    <dbReference type="NCBI Taxonomy" id="1353536"/>
    <lineage>
        <taxon>Bacteria</taxon>
        <taxon>Pseudomonadati</taxon>
        <taxon>Pseudomonadota</taxon>
        <taxon>Gammaproteobacteria</taxon>
        <taxon>Alteromonadales</taxon>
        <taxon>Shewanellaceae</taxon>
        <taxon>Shewanella</taxon>
    </lineage>
</organism>
<accession>A0ABN0PIW6</accession>
<evidence type="ECO:0000313" key="2">
    <source>
        <dbReference type="Proteomes" id="UP000017548"/>
    </source>
</evidence>
<comment type="caution">
    <text evidence="1">The sequence shown here is derived from an EMBL/GenBank/DDBJ whole genome shotgun (WGS) entry which is preliminary data.</text>
</comment>
<sequence>MPSDRVNQSIEFDINPLIGITDMCAALQKSRATVHRWVKTQKLIAPVYRNRRTLGWCPNEFKRWQLSQDNAPKH</sequence>
<proteinExistence type="predicted"/>
<evidence type="ECO:0000313" key="1">
    <source>
        <dbReference type="EMBL" id="ESE39920.1"/>
    </source>
</evidence>
<reference evidence="1 2" key="1">
    <citation type="journal article" date="2013" name="Genome Announc.">
        <title>Draft Genome Sequence of Shewanella decolorationis S12, a Dye-Degrading Bacterium Isolated from a Wastewater Treatment Plant.</title>
        <authorList>
            <person name="Xu M."/>
            <person name="Fang Y."/>
            <person name="Liu J."/>
            <person name="Chen X."/>
            <person name="Sun G."/>
            <person name="Guo J."/>
            <person name="Hua Z."/>
            <person name="Tu Q."/>
            <person name="Wu L."/>
            <person name="Zhou J."/>
            <person name="Liu X."/>
        </authorList>
    </citation>
    <scope>NUCLEOTIDE SEQUENCE [LARGE SCALE GENOMIC DNA]</scope>
    <source>
        <strain evidence="1 2">S12</strain>
    </source>
</reference>
<gene>
    <name evidence="1" type="ORF">SHD_4129</name>
</gene>
<name>A0ABN0PIW6_9GAMM</name>
<keyword evidence="2" id="KW-1185">Reference proteome</keyword>